<evidence type="ECO:0000313" key="2">
    <source>
        <dbReference type="Proteomes" id="UP000035740"/>
    </source>
</evidence>
<dbReference type="Gramene" id="KMS94548">
    <property type="protein sequence ID" value="KMS94548"/>
    <property type="gene ID" value="BVRB_020310"/>
</dbReference>
<sequence length="71" mass="8231">MLTANQESRPRSTVLSNVTVSVENVVKRNVSRLKRHSSLHWSPNVSSKWFAAWIFSEMETIRSLSMLVDIW</sequence>
<feature type="non-terminal residue" evidence="1">
    <location>
        <position position="71"/>
    </location>
</feature>
<name>A0A0J8B3Y0_BETVV</name>
<dbReference type="Proteomes" id="UP000035740">
    <property type="component" value="Unassembled WGS sequence"/>
</dbReference>
<keyword evidence="2" id="KW-1185">Reference proteome</keyword>
<proteinExistence type="predicted"/>
<reference evidence="1 2" key="1">
    <citation type="journal article" date="2014" name="Nature">
        <title>The genome of the recently domesticated crop plant sugar beet (Beta vulgaris).</title>
        <authorList>
            <person name="Dohm J.C."/>
            <person name="Minoche A.E."/>
            <person name="Holtgrawe D."/>
            <person name="Capella-Gutierrez S."/>
            <person name="Zakrzewski F."/>
            <person name="Tafer H."/>
            <person name="Rupp O."/>
            <person name="Sorensen T.R."/>
            <person name="Stracke R."/>
            <person name="Reinhardt R."/>
            <person name="Goesmann A."/>
            <person name="Kraft T."/>
            <person name="Schulz B."/>
            <person name="Stadler P.F."/>
            <person name="Schmidt T."/>
            <person name="Gabaldon T."/>
            <person name="Lehrach H."/>
            <person name="Weisshaar B."/>
            <person name="Himmelbauer H."/>
        </authorList>
    </citation>
    <scope>NUCLEOTIDE SEQUENCE [LARGE SCALE GENOMIC DNA]</scope>
    <source>
        <tissue evidence="1">Taproot</tissue>
    </source>
</reference>
<accession>A0A0J8B3Y0</accession>
<protein>
    <submittedName>
        <fullName evidence="1">Uncharacterized protein</fullName>
    </submittedName>
</protein>
<dbReference type="AlphaFoldDB" id="A0A0J8B3Y0"/>
<dbReference type="EMBL" id="KQ092632">
    <property type="protein sequence ID" value="KMS94548.1"/>
    <property type="molecule type" value="Genomic_DNA"/>
</dbReference>
<organism evidence="1 2">
    <name type="scientific">Beta vulgaris subsp. vulgaris</name>
    <name type="common">Beet</name>
    <dbReference type="NCBI Taxonomy" id="3555"/>
    <lineage>
        <taxon>Eukaryota</taxon>
        <taxon>Viridiplantae</taxon>
        <taxon>Streptophyta</taxon>
        <taxon>Embryophyta</taxon>
        <taxon>Tracheophyta</taxon>
        <taxon>Spermatophyta</taxon>
        <taxon>Magnoliopsida</taxon>
        <taxon>eudicotyledons</taxon>
        <taxon>Gunneridae</taxon>
        <taxon>Pentapetalae</taxon>
        <taxon>Caryophyllales</taxon>
        <taxon>Chenopodiaceae</taxon>
        <taxon>Betoideae</taxon>
        <taxon>Beta</taxon>
    </lineage>
</organism>
<evidence type="ECO:0000313" key="1">
    <source>
        <dbReference type="EMBL" id="KMS94548.1"/>
    </source>
</evidence>
<gene>
    <name evidence="1" type="ORF">BVRB_020310</name>
</gene>